<dbReference type="OMA" id="NELCEDA"/>
<keyword evidence="5" id="KW-1133">Transmembrane helix</keyword>
<comment type="similarity">
    <text evidence="9">Belongs to the TRAFAC class dynamin-like GTPase superfamily. GB1/RHD3 GTPase family.</text>
</comment>
<evidence type="ECO:0000256" key="3">
    <source>
        <dbReference type="ARBA" id="ARBA00022801"/>
    </source>
</evidence>
<dbReference type="InterPro" id="IPR030386">
    <property type="entry name" value="G_GB1_RHD3_dom"/>
</dbReference>
<evidence type="ECO:0000256" key="4">
    <source>
        <dbReference type="ARBA" id="ARBA00022824"/>
    </source>
</evidence>
<keyword evidence="13" id="KW-1185">Reference proteome</keyword>
<dbReference type="Gramene" id="mRNA:HanXRQr2_Chr02g0057481">
    <property type="protein sequence ID" value="mRNA:HanXRQr2_Chr02g0057481"/>
    <property type="gene ID" value="HanXRQr2_Chr02g0057481"/>
</dbReference>
<dbReference type="InParanoid" id="A0A251VG97"/>
<evidence type="ECO:0000313" key="12">
    <source>
        <dbReference type="EMBL" id="OTG33721.1"/>
    </source>
</evidence>
<accession>A0A251VG97</accession>
<dbReference type="STRING" id="4232.A0A251VG97"/>
<dbReference type="InterPro" id="IPR008803">
    <property type="entry name" value="RHD3/Sey1"/>
</dbReference>
<dbReference type="Pfam" id="PF20428">
    <property type="entry name" value="Sey1_3HB"/>
    <property type="match status" value="1"/>
</dbReference>
<keyword evidence="2" id="KW-0547">Nucleotide-binding</keyword>
<dbReference type="GO" id="GO:0003924">
    <property type="term" value="F:GTPase activity"/>
    <property type="evidence" value="ECO:0000318"/>
    <property type="project" value="GO_Central"/>
</dbReference>
<proteinExistence type="inferred from homology"/>
<dbReference type="Proteomes" id="UP000215914">
    <property type="component" value="Chromosome 2"/>
</dbReference>
<evidence type="ECO:0000256" key="2">
    <source>
        <dbReference type="ARBA" id="ARBA00022741"/>
    </source>
</evidence>
<keyword evidence="7" id="KW-0342">GTP-binding</keyword>
<dbReference type="EMBL" id="MNCJ02000317">
    <property type="protein sequence ID" value="KAF5817820.1"/>
    <property type="molecule type" value="Genomic_DNA"/>
</dbReference>
<feature type="domain" description="GB1/RHD3-type G" evidence="10">
    <location>
        <begin position="37"/>
        <end position="253"/>
    </location>
</feature>
<name>A0A251VG97_HELAN</name>
<reference evidence="12" key="2">
    <citation type="submission" date="2017-02" db="EMBL/GenBank/DDBJ databases">
        <title>Sunflower complete genome.</title>
        <authorList>
            <person name="Langlade N."/>
            <person name="Munos S."/>
        </authorList>
    </citation>
    <scope>NUCLEOTIDE SEQUENCE [LARGE SCALE GENOMIC DNA]</scope>
    <source>
        <tissue evidence="12">Leaves</tissue>
    </source>
</reference>
<reference evidence="11 13" key="1">
    <citation type="journal article" date="2017" name="Nature">
        <title>The sunflower genome provides insights into oil metabolism, flowering and Asterid evolution.</title>
        <authorList>
            <person name="Badouin H."/>
            <person name="Gouzy J."/>
            <person name="Grassa C.J."/>
            <person name="Murat F."/>
            <person name="Staton S.E."/>
            <person name="Cottret L."/>
            <person name="Lelandais-Briere C."/>
            <person name="Owens G.L."/>
            <person name="Carrere S."/>
            <person name="Mayjonade B."/>
            <person name="Legrand L."/>
            <person name="Gill N."/>
            <person name="Kane N.C."/>
            <person name="Bowers J.E."/>
            <person name="Hubner S."/>
            <person name="Bellec A."/>
            <person name="Berard A."/>
            <person name="Berges H."/>
            <person name="Blanchet N."/>
            <person name="Boniface M.C."/>
            <person name="Brunel D."/>
            <person name="Catrice O."/>
            <person name="Chaidir N."/>
            <person name="Claudel C."/>
            <person name="Donnadieu C."/>
            <person name="Faraut T."/>
            <person name="Fievet G."/>
            <person name="Helmstetter N."/>
            <person name="King M."/>
            <person name="Knapp S.J."/>
            <person name="Lai Z."/>
            <person name="Le Paslier M.C."/>
            <person name="Lippi Y."/>
            <person name="Lorenzon L."/>
            <person name="Mandel J.R."/>
            <person name="Marage G."/>
            <person name="Marchand G."/>
            <person name="Marquand E."/>
            <person name="Bret-Mestries E."/>
            <person name="Morien E."/>
            <person name="Nambeesan S."/>
            <person name="Nguyen T."/>
            <person name="Pegot-Espagnet P."/>
            <person name="Pouilly N."/>
            <person name="Raftis F."/>
            <person name="Sallet E."/>
            <person name="Schiex T."/>
            <person name="Thomas J."/>
            <person name="Vandecasteele C."/>
            <person name="Vares D."/>
            <person name="Vear F."/>
            <person name="Vautrin S."/>
            <person name="Crespi M."/>
            <person name="Mangin B."/>
            <person name="Burke J.M."/>
            <person name="Salse J."/>
            <person name="Munos S."/>
            <person name="Vincourt P."/>
            <person name="Rieseberg L.H."/>
            <person name="Langlade N.B."/>
        </authorList>
    </citation>
    <scope>NUCLEOTIDE SEQUENCE [LARGE SCALE GENOMIC DNA]</scope>
    <source>
        <strain evidence="13">cv. SF193</strain>
        <tissue evidence="11">Leaves</tissue>
    </source>
</reference>
<dbReference type="SUPFAM" id="SSF52540">
    <property type="entry name" value="P-loop containing nucleoside triphosphate hydrolases"/>
    <property type="match status" value="1"/>
</dbReference>
<dbReference type="PANTHER" id="PTHR45923:SF14">
    <property type="entry name" value="PROTEIN ROOT HAIR DEFECTIVE 3 HOMOLOG"/>
    <property type="match status" value="1"/>
</dbReference>
<dbReference type="GO" id="GO:0005525">
    <property type="term" value="F:GTP binding"/>
    <property type="evidence" value="ECO:0007669"/>
    <property type="project" value="UniProtKB-KW"/>
</dbReference>
<evidence type="ECO:0000256" key="1">
    <source>
        <dbReference type="ARBA" id="ARBA00022692"/>
    </source>
</evidence>
<dbReference type="CDD" id="cd01851">
    <property type="entry name" value="GBP"/>
    <property type="match status" value="1"/>
</dbReference>
<gene>
    <name evidence="12" type="ORF">HannXRQ_Chr02g0037781</name>
    <name evidence="11" type="ORF">HanXRQr2_Chr02g0057481</name>
</gene>
<keyword evidence="1" id="KW-0812">Transmembrane</keyword>
<evidence type="ECO:0000256" key="6">
    <source>
        <dbReference type="ARBA" id="ARBA00023054"/>
    </source>
</evidence>
<dbReference type="PROSITE" id="PS51715">
    <property type="entry name" value="G_GB1_RHD3"/>
    <property type="match status" value="1"/>
</dbReference>
<evidence type="ECO:0000256" key="5">
    <source>
        <dbReference type="ARBA" id="ARBA00022989"/>
    </source>
</evidence>
<evidence type="ECO:0000256" key="9">
    <source>
        <dbReference type="PROSITE-ProRule" id="PRU01052"/>
    </source>
</evidence>
<evidence type="ECO:0000313" key="11">
    <source>
        <dbReference type="EMBL" id="KAF5817820.1"/>
    </source>
</evidence>
<evidence type="ECO:0000313" key="13">
    <source>
        <dbReference type="Proteomes" id="UP000215914"/>
    </source>
</evidence>
<dbReference type="InterPro" id="IPR046758">
    <property type="entry name" value="Sey1/RHD3-like_3HB"/>
</dbReference>
<evidence type="ECO:0000256" key="7">
    <source>
        <dbReference type="ARBA" id="ARBA00023134"/>
    </source>
</evidence>
<evidence type="ECO:0000256" key="8">
    <source>
        <dbReference type="ARBA" id="ARBA00023136"/>
    </source>
</evidence>
<dbReference type="InterPro" id="IPR027417">
    <property type="entry name" value="P-loop_NTPase"/>
</dbReference>
<keyword evidence="3 12" id="KW-0378">Hydrolase</keyword>
<keyword evidence="6" id="KW-0175">Coiled coil</keyword>
<dbReference type="AlphaFoldDB" id="A0A251VG97"/>
<dbReference type="GO" id="GO:0016320">
    <property type="term" value="P:endoplasmic reticulum membrane fusion"/>
    <property type="evidence" value="ECO:0000318"/>
    <property type="project" value="GO_Central"/>
</dbReference>
<sequence length="465" mass="53506">MDKAADCYTTQLIEGDGTFNADGLENFIKQVKLEECGRSYAIVAVMGPQSSGKSTLLNHLFHTNFREMDASKGRNQTTQGIWIARCTRIEPCTIVMDIEGTDGQERGEDDTAFEKQSALFGIAISDIVIINMWCNDIGHEKAANKPLLKTVFQVMLRLFSPRKTTLMFVIRDTTTKTSPEIIKSKLRKEIRKIWDSVPKPEAHKYTHMSEFFNVEVELLSNYEYQEKQFKEEVAHLRLKFIQSTAPGGLNDDRRGVIPASGFSDNAQNIWKQIKENKDLDLPSQMIMVSTIRCEKILEDIYSSFVVNYKDWRHDLGADVKSQSKKLRSLLENCLSNYNKEVVYFDAEVVSAKRKQLEEKVMEHVLPAYKQLFKHIRSESLDYFTRALKDALNEGQGFAEAARNCTKKSVGRFNELCEDATIKQANWDPTKIRDKFYHDLDQHITKVRAARLDELTTLYEVNHLIW</sequence>
<dbReference type="EMBL" id="CM007891">
    <property type="protein sequence ID" value="OTG33721.1"/>
    <property type="molecule type" value="Genomic_DNA"/>
</dbReference>
<keyword evidence="4" id="KW-0256">Endoplasmic reticulum</keyword>
<dbReference type="Pfam" id="PF05879">
    <property type="entry name" value="RHD3_GTPase"/>
    <property type="match status" value="1"/>
</dbReference>
<protein>
    <submittedName>
        <fullName evidence="11 12">P-loop containing nucleoside triphosphate hydrolase</fullName>
    </submittedName>
</protein>
<reference evidence="11" key="3">
    <citation type="submission" date="2020-06" db="EMBL/GenBank/DDBJ databases">
        <title>Helianthus annuus Genome sequencing and assembly Release 2.</title>
        <authorList>
            <person name="Gouzy J."/>
            <person name="Langlade N."/>
            <person name="Munos S."/>
        </authorList>
    </citation>
    <scope>NUCLEOTIDE SEQUENCE</scope>
    <source>
        <tissue evidence="11">Leaves</tissue>
    </source>
</reference>
<dbReference type="FunFam" id="3.40.50.300:FF:002271">
    <property type="entry name" value="Protein ROOT HAIR DEFECTIVE 3 homolog"/>
    <property type="match status" value="1"/>
</dbReference>
<organism evidence="12 13">
    <name type="scientific">Helianthus annuus</name>
    <name type="common">Common sunflower</name>
    <dbReference type="NCBI Taxonomy" id="4232"/>
    <lineage>
        <taxon>Eukaryota</taxon>
        <taxon>Viridiplantae</taxon>
        <taxon>Streptophyta</taxon>
        <taxon>Embryophyta</taxon>
        <taxon>Tracheophyta</taxon>
        <taxon>Spermatophyta</taxon>
        <taxon>Magnoliopsida</taxon>
        <taxon>eudicotyledons</taxon>
        <taxon>Gunneridae</taxon>
        <taxon>Pentapetalae</taxon>
        <taxon>asterids</taxon>
        <taxon>campanulids</taxon>
        <taxon>Asterales</taxon>
        <taxon>Asteraceae</taxon>
        <taxon>Asteroideae</taxon>
        <taxon>Heliantheae alliance</taxon>
        <taxon>Heliantheae</taxon>
        <taxon>Helianthus</taxon>
    </lineage>
</organism>
<dbReference type="GO" id="GO:0005783">
    <property type="term" value="C:endoplasmic reticulum"/>
    <property type="evidence" value="ECO:0000318"/>
    <property type="project" value="GO_Central"/>
</dbReference>
<evidence type="ECO:0000259" key="10">
    <source>
        <dbReference type="PROSITE" id="PS51715"/>
    </source>
</evidence>
<keyword evidence="8" id="KW-0472">Membrane</keyword>
<dbReference type="PANTHER" id="PTHR45923">
    <property type="entry name" value="PROTEIN SEY1"/>
    <property type="match status" value="1"/>
</dbReference>
<dbReference type="Gene3D" id="3.40.50.300">
    <property type="entry name" value="P-loop containing nucleotide triphosphate hydrolases"/>
    <property type="match status" value="1"/>
</dbReference>